<gene>
    <name evidence="2" type="ORF">METZ01_LOCUS486133</name>
</gene>
<dbReference type="EMBL" id="UINC01210009">
    <property type="protein sequence ID" value="SVE33279.1"/>
    <property type="molecule type" value="Genomic_DNA"/>
</dbReference>
<reference evidence="2" key="1">
    <citation type="submission" date="2018-05" db="EMBL/GenBank/DDBJ databases">
        <authorList>
            <person name="Lanie J.A."/>
            <person name="Ng W.-L."/>
            <person name="Kazmierczak K.M."/>
            <person name="Andrzejewski T.M."/>
            <person name="Davidsen T.M."/>
            <person name="Wayne K.J."/>
            <person name="Tettelin H."/>
            <person name="Glass J.I."/>
            <person name="Rusch D."/>
            <person name="Podicherti R."/>
            <person name="Tsui H.-C.T."/>
            <person name="Winkler M.E."/>
        </authorList>
    </citation>
    <scope>NUCLEOTIDE SEQUENCE</scope>
</reference>
<organism evidence="2">
    <name type="scientific">marine metagenome</name>
    <dbReference type="NCBI Taxonomy" id="408172"/>
    <lineage>
        <taxon>unclassified sequences</taxon>
        <taxon>metagenomes</taxon>
        <taxon>ecological metagenomes</taxon>
    </lineage>
</organism>
<feature type="domain" description="Trigger factor ribosome-binding bacterial" evidence="1">
    <location>
        <begin position="1"/>
        <end position="44"/>
    </location>
</feature>
<accession>A0A383CMH1</accession>
<evidence type="ECO:0000313" key="2">
    <source>
        <dbReference type="EMBL" id="SVE33279.1"/>
    </source>
</evidence>
<dbReference type="GO" id="GO:0006457">
    <property type="term" value="P:protein folding"/>
    <property type="evidence" value="ECO:0007669"/>
    <property type="project" value="InterPro"/>
</dbReference>
<dbReference type="GO" id="GO:0015031">
    <property type="term" value="P:protein transport"/>
    <property type="evidence" value="ECO:0007669"/>
    <property type="project" value="InterPro"/>
</dbReference>
<dbReference type="SUPFAM" id="SSF102735">
    <property type="entry name" value="Trigger factor ribosome-binding domain"/>
    <property type="match status" value="1"/>
</dbReference>
<dbReference type="AlphaFoldDB" id="A0A383CMH1"/>
<dbReference type="InterPro" id="IPR008881">
    <property type="entry name" value="Trigger_fac_ribosome-bd_bac"/>
</dbReference>
<name>A0A383CMH1_9ZZZZ</name>
<feature type="non-terminal residue" evidence="2">
    <location>
        <position position="44"/>
    </location>
</feature>
<proteinExistence type="predicted"/>
<dbReference type="InterPro" id="IPR036611">
    <property type="entry name" value="Trigger_fac_ribosome-bd_sf"/>
</dbReference>
<sequence length="44" mass="5234">MKVTVQNKKGLNKDLKVFVDKKTIETYMNEKYEEVQKKIVLKGF</sequence>
<protein>
    <recommendedName>
        <fullName evidence="1">Trigger factor ribosome-binding bacterial domain-containing protein</fullName>
    </recommendedName>
</protein>
<evidence type="ECO:0000259" key="1">
    <source>
        <dbReference type="Pfam" id="PF05697"/>
    </source>
</evidence>
<dbReference type="Gene3D" id="3.30.70.1050">
    <property type="entry name" value="Trigger factor ribosome-binding domain"/>
    <property type="match status" value="1"/>
</dbReference>
<dbReference type="Pfam" id="PF05697">
    <property type="entry name" value="Trigger_N"/>
    <property type="match status" value="1"/>
</dbReference>